<protein>
    <submittedName>
        <fullName evidence="1">Uncharacterized protein</fullName>
    </submittedName>
</protein>
<reference evidence="1" key="1">
    <citation type="submission" date="2023-05" db="EMBL/GenBank/DDBJ databases">
        <authorList>
            <consortium name="ELIXIR-Norway"/>
        </authorList>
    </citation>
    <scope>NUCLEOTIDE SEQUENCE</scope>
</reference>
<gene>
    <name evidence="1" type="ORF">MRATA1EN3_LOCUS2822</name>
</gene>
<accession>A0ACB0DTL4</accession>
<sequence>MEAVRKTYTPSYGPSELPAAPHFFPGPHFTPPSPKASPSHSKPQASHAPHQKSTLQKLPSEPSKARRARYPERQQVLAIFQKKNRNRHFRGGKKKEPDEAFWGSQTRAGRRGGEESPTLPIASPALSPPLRLEPAPPALAPPRRLGPAPLPRLRPAAAAPPRPQA</sequence>
<name>A0ACB0DTL4_RANTA</name>
<proteinExistence type="predicted"/>
<dbReference type="EMBL" id="OX596094">
    <property type="protein sequence ID" value="CAI9691609.1"/>
    <property type="molecule type" value="Genomic_DNA"/>
</dbReference>
<dbReference type="Proteomes" id="UP001162501">
    <property type="component" value="Chromosome 10"/>
</dbReference>
<evidence type="ECO:0000313" key="2">
    <source>
        <dbReference type="Proteomes" id="UP001162501"/>
    </source>
</evidence>
<organism evidence="1 2">
    <name type="scientific">Rangifer tarandus platyrhynchus</name>
    <name type="common">Svalbard reindeer</name>
    <dbReference type="NCBI Taxonomy" id="3082113"/>
    <lineage>
        <taxon>Eukaryota</taxon>
        <taxon>Metazoa</taxon>
        <taxon>Chordata</taxon>
        <taxon>Craniata</taxon>
        <taxon>Vertebrata</taxon>
        <taxon>Euteleostomi</taxon>
        <taxon>Mammalia</taxon>
        <taxon>Eutheria</taxon>
        <taxon>Laurasiatheria</taxon>
        <taxon>Artiodactyla</taxon>
        <taxon>Ruminantia</taxon>
        <taxon>Pecora</taxon>
        <taxon>Cervidae</taxon>
        <taxon>Odocoileinae</taxon>
        <taxon>Rangifer</taxon>
    </lineage>
</organism>
<evidence type="ECO:0000313" key="1">
    <source>
        <dbReference type="EMBL" id="CAI9691609.1"/>
    </source>
</evidence>